<comment type="function">
    <text evidence="15">Mitochondrial inner membrane calcium uniporter that mediates calcium uptake into mitochondria. Mitochondrial calcium homeostasis plays key roles in cellular physiology and regulates cell bioenergetics, cytoplasmic calcium signals and activation of cell death pathways.</text>
</comment>
<keyword evidence="6" id="KW-0812">Transmembrane</keyword>
<evidence type="ECO:0000256" key="6">
    <source>
        <dbReference type="ARBA" id="ARBA00022692"/>
    </source>
</evidence>
<feature type="domain" description="Calcium uniporter protein C-terminal" evidence="17">
    <location>
        <begin position="109"/>
        <end position="267"/>
    </location>
</feature>
<keyword evidence="19" id="KW-1185">Reference proteome</keyword>
<dbReference type="Proteomes" id="UP000015104">
    <property type="component" value="Unassembled WGS sequence"/>
</dbReference>
<keyword evidence="11 15" id="KW-0496">Mitochondrion</keyword>
<gene>
    <name evidence="18" type="primary">107370237</name>
</gene>
<keyword evidence="3 15" id="KW-0813">Transport</keyword>
<keyword evidence="4 15" id="KW-0109">Calcium transport</keyword>
<comment type="similarity">
    <text evidence="2 15">Belongs to the MCU (TC 1.A.77) family.</text>
</comment>
<dbReference type="STRING" id="32264.T1L4M1"/>
<evidence type="ECO:0000313" key="19">
    <source>
        <dbReference type="Proteomes" id="UP000015104"/>
    </source>
</evidence>
<dbReference type="EMBL" id="CAEY01001102">
    <property type="status" value="NOT_ANNOTATED_CDS"/>
    <property type="molecule type" value="Genomic_DNA"/>
</dbReference>
<comment type="subcellular location">
    <subcellularLocation>
        <location evidence="1 15">Mitochondrion inner membrane</location>
        <topology evidence="1 15">Multi-pass membrane protein</topology>
    </subcellularLocation>
</comment>
<keyword evidence="10 15" id="KW-0406">Ion transport</keyword>
<organism evidence="18 19">
    <name type="scientific">Tetranychus urticae</name>
    <name type="common">Two-spotted spider mite</name>
    <dbReference type="NCBI Taxonomy" id="32264"/>
    <lineage>
        <taxon>Eukaryota</taxon>
        <taxon>Metazoa</taxon>
        <taxon>Ecdysozoa</taxon>
        <taxon>Arthropoda</taxon>
        <taxon>Chelicerata</taxon>
        <taxon>Arachnida</taxon>
        <taxon>Acari</taxon>
        <taxon>Acariformes</taxon>
        <taxon>Trombidiformes</taxon>
        <taxon>Prostigmata</taxon>
        <taxon>Eleutherengona</taxon>
        <taxon>Raphignathae</taxon>
        <taxon>Tetranychoidea</taxon>
        <taxon>Tetranychidae</taxon>
        <taxon>Tetranychus</taxon>
    </lineage>
</organism>
<dbReference type="Pfam" id="PF04678">
    <property type="entry name" value="MCU"/>
    <property type="match status" value="1"/>
</dbReference>
<dbReference type="InterPro" id="IPR006769">
    <property type="entry name" value="MCU_C"/>
</dbReference>
<dbReference type="eggNOG" id="KOG2966">
    <property type="taxonomic scope" value="Eukaryota"/>
</dbReference>
<evidence type="ECO:0000256" key="3">
    <source>
        <dbReference type="ARBA" id="ARBA00022448"/>
    </source>
</evidence>
<dbReference type="PANTHER" id="PTHR13462:SF10">
    <property type="entry name" value="CALCIUM UNIPORTER PROTEIN, MITOCHONDRIAL"/>
    <property type="match status" value="1"/>
</dbReference>
<reference evidence="19" key="1">
    <citation type="submission" date="2011-08" db="EMBL/GenBank/DDBJ databases">
        <authorList>
            <person name="Rombauts S."/>
        </authorList>
    </citation>
    <scope>NUCLEOTIDE SEQUENCE</scope>
    <source>
        <strain evidence="19">London</strain>
    </source>
</reference>
<dbReference type="GO" id="GO:0036444">
    <property type="term" value="P:calcium import into the mitochondrion"/>
    <property type="evidence" value="ECO:0007669"/>
    <property type="project" value="TreeGrafter"/>
</dbReference>
<evidence type="ECO:0000256" key="5">
    <source>
        <dbReference type="ARBA" id="ARBA00022673"/>
    </source>
</evidence>
<dbReference type="EnsemblMetazoa" id="tetur39g00550.1">
    <property type="protein sequence ID" value="tetur39g00550.1"/>
    <property type="gene ID" value="tetur39g00550"/>
</dbReference>
<dbReference type="GO" id="GO:0005262">
    <property type="term" value="F:calcium channel activity"/>
    <property type="evidence" value="ECO:0007669"/>
    <property type="project" value="UniProtKB-UniRule"/>
</dbReference>
<sequence>MTSLSILRPCWMTLNRPVFGQNSVYILRRFSDDKDDRFRKISSKFDDGLFHMKYEDKQLVLSYWTPLRQVIKCFVKDDDDRKEIKLLDGKQKVKIDESTPLGTAFQANEKILMQSKKKSILLDFDGSQSGLKKWLSSTEVVENEPIDELERKKNVLLQSYVPMLQNFEKILIESHSSSAIRFKWIGLFLLSSQLGFLGRLIWFEYSWDIMEPITWCVTYSATILTFSYYVITSQEYQYPQAEKRMAIKHFCEKHSKKQFDLNSFTQLHQQIKFLEKQIKEKKKKQSKTEAIPKTEVIPKTEAITI</sequence>
<evidence type="ECO:0000256" key="15">
    <source>
        <dbReference type="RuleBase" id="RU367035"/>
    </source>
</evidence>
<evidence type="ECO:0000313" key="18">
    <source>
        <dbReference type="EnsemblMetazoa" id="tetur39g00550.1"/>
    </source>
</evidence>
<dbReference type="InterPro" id="IPR039055">
    <property type="entry name" value="MCU_fam"/>
</dbReference>
<keyword evidence="13 15" id="KW-0407">Ion channel</keyword>
<protein>
    <recommendedName>
        <fullName evidence="15">Calcium uniporter protein</fullName>
    </recommendedName>
</protein>
<reference evidence="18" key="2">
    <citation type="submission" date="2015-06" db="UniProtKB">
        <authorList>
            <consortium name="EnsemblMetazoa"/>
        </authorList>
    </citation>
    <scope>IDENTIFICATION</scope>
</reference>
<dbReference type="GO" id="GO:0051560">
    <property type="term" value="P:mitochondrial calcium ion homeostasis"/>
    <property type="evidence" value="ECO:0007669"/>
    <property type="project" value="UniProtKB-UniRule"/>
</dbReference>
<evidence type="ECO:0000259" key="17">
    <source>
        <dbReference type="Pfam" id="PF04678"/>
    </source>
</evidence>
<accession>T1L4M1</accession>
<dbReference type="PANTHER" id="PTHR13462">
    <property type="entry name" value="CALCIUM UNIPORTER PROTEIN, MITOCHONDRIAL"/>
    <property type="match status" value="1"/>
</dbReference>
<dbReference type="OMA" id="MEPITWC"/>
<evidence type="ECO:0000256" key="7">
    <source>
        <dbReference type="ARBA" id="ARBA00022792"/>
    </source>
</evidence>
<dbReference type="OrthoDB" id="278338at2759"/>
<feature type="coiled-coil region" evidence="16">
    <location>
        <begin position="264"/>
        <end position="291"/>
    </location>
</feature>
<comment type="catalytic activity">
    <reaction evidence="14">
        <text>Ca(2+)(in) = Ca(2+)(out)</text>
        <dbReference type="Rhea" id="RHEA:29671"/>
        <dbReference type="ChEBI" id="CHEBI:29108"/>
    </reaction>
</comment>
<dbReference type="GO" id="GO:0015292">
    <property type="term" value="F:uniporter activity"/>
    <property type="evidence" value="ECO:0007669"/>
    <property type="project" value="UniProtKB-UniRule"/>
</dbReference>
<keyword evidence="7 15" id="KW-0999">Mitochondrion inner membrane</keyword>
<evidence type="ECO:0000256" key="9">
    <source>
        <dbReference type="ARBA" id="ARBA00022989"/>
    </source>
</evidence>
<keyword evidence="8 15" id="KW-0106">Calcium</keyword>
<evidence type="ECO:0000256" key="11">
    <source>
        <dbReference type="ARBA" id="ARBA00023128"/>
    </source>
</evidence>
<comment type="domain">
    <text evidence="15">The selectivity filter, in which calcium ions are arranged in single file, is composed of two acidic rings separated by one helical turn along the central axis of the channel pore.</text>
</comment>
<keyword evidence="16" id="KW-0175">Coiled coil</keyword>
<dbReference type="KEGG" id="tut:107370237"/>
<keyword evidence="9" id="KW-1133">Transmembrane helix</keyword>
<evidence type="ECO:0000256" key="8">
    <source>
        <dbReference type="ARBA" id="ARBA00022837"/>
    </source>
</evidence>
<evidence type="ECO:0000256" key="10">
    <source>
        <dbReference type="ARBA" id="ARBA00023065"/>
    </source>
</evidence>
<evidence type="ECO:0000256" key="14">
    <source>
        <dbReference type="ARBA" id="ARBA00036634"/>
    </source>
</evidence>
<keyword evidence="5 15" id="KW-0107">Calcium channel</keyword>
<dbReference type="HOGENOM" id="CLU_913162_0_0_1"/>
<keyword evidence="12" id="KW-0472">Membrane</keyword>
<dbReference type="AlphaFoldDB" id="T1L4M1"/>
<evidence type="ECO:0000256" key="1">
    <source>
        <dbReference type="ARBA" id="ARBA00004448"/>
    </source>
</evidence>
<evidence type="ECO:0000256" key="2">
    <source>
        <dbReference type="ARBA" id="ARBA00005653"/>
    </source>
</evidence>
<name>T1L4M1_TETUR</name>
<proteinExistence type="inferred from homology"/>
<evidence type="ECO:0000256" key="16">
    <source>
        <dbReference type="SAM" id="Coils"/>
    </source>
</evidence>
<dbReference type="GO" id="GO:1990246">
    <property type="term" value="C:uniplex complex"/>
    <property type="evidence" value="ECO:0007669"/>
    <property type="project" value="TreeGrafter"/>
</dbReference>
<evidence type="ECO:0000256" key="13">
    <source>
        <dbReference type="ARBA" id="ARBA00023303"/>
    </source>
</evidence>
<evidence type="ECO:0000256" key="4">
    <source>
        <dbReference type="ARBA" id="ARBA00022568"/>
    </source>
</evidence>
<evidence type="ECO:0000256" key="12">
    <source>
        <dbReference type="ARBA" id="ARBA00023136"/>
    </source>
</evidence>